<evidence type="ECO:0000313" key="3">
    <source>
        <dbReference type="EMBL" id="UJO23682.1"/>
    </source>
</evidence>
<name>A0A9Q8UVA9_PASFU</name>
<reference evidence="3" key="2">
    <citation type="journal article" date="2022" name="Microb. Genom.">
        <title>A chromosome-scale genome assembly of the tomato pathogen Cladosporium fulvum reveals a compartmentalized genome architecture and the presence of a dispensable chromosome.</title>
        <authorList>
            <person name="Zaccaron A.Z."/>
            <person name="Chen L.H."/>
            <person name="Samaras A."/>
            <person name="Stergiopoulos I."/>
        </authorList>
    </citation>
    <scope>NUCLEOTIDE SEQUENCE</scope>
    <source>
        <strain evidence="3">Race5_Kim</strain>
    </source>
</reference>
<dbReference type="PANTHER" id="PTHR10622:SF10">
    <property type="entry name" value="HET DOMAIN-CONTAINING PROTEIN"/>
    <property type="match status" value="1"/>
</dbReference>
<evidence type="ECO:0000259" key="2">
    <source>
        <dbReference type="Pfam" id="PF26640"/>
    </source>
</evidence>
<feature type="domain" description="Heterokaryon incompatibility" evidence="1">
    <location>
        <begin position="26"/>
        <end position="153"/>
    </location>
</feature>
<dbReference type="AlphaFoldDB" id="A0A9Q8UVA9"/>
<sequence>MSPEDEVLSSDLADLHRAWAKHGWKKIEHTILQANAHGLQWVWADTCCIGKSSSAELAEAINSMFRWYRDSAVCYVYLDDVPDITEALIRHTGMEHGSRDILKPDHTFLSDYKRRDPVSYLSNAATWICKDPPVQWLEVTHARWFTCGWTLQELLAPHDVQFFSQCWEYLGHRGSMAHLIAQACNIPRKVIIEREWLTARHLDPGSSTMRLYATIEHVLLQALREKVTAFFEEFSVAQRMSWAAGRRLTRIEDEAYCLLGFSDVNMPVLYGEGPRAFLRLQQEILRTRIDHTIFAWDHVQGDLPRGPTKQALLAPSAAGFRNRGNTTQAQFDLRCVHEVNNVGVRMQIPCHALPIYDGINGKIVGDHASREVLALIHCYSGDWLIMLALRLRHVGATDQEIFVVEGDFTHKRITEVDAVTASKFQYNSVTILFSNSMLGDFMSPFPNPFPDDTRIGIRVAIRLEGRRVDLEDTDLACASVSSDSSDARSKVTNDSSHVPGLFFQEKIAFG</sequence>
<dbReference type="InterPro" id="IPR058525">
    <property type="entry name" value="DUF8212"/>
</dbReference>
<dbReference type="KEGG" id="ffu:CLAFUR5_13245"/>
<reference evidence="3" key="1">
    <citation type="submission" date="2021-12" db="EMBL/GenBank/DDBJ databases">
        <authorList>
            <person name="Zaccaron A."/>
            <person name="Stergiopoulos I."/>
        </authorList>
    </citation>
    <scope>NUCLEOTIDE SEQUENCE</scope>
    <source>
        <strain evidence="3">Race5_Kim</strain>
    </source>
</reference>
<accession>A0A9Q8UVA9</accession>
<dbReference type="OrthoDB" id="674604at2759"/>
<proteinExistence type="predicted"/>
<organism evidence="3 4">
    <name type="scientific">Passalora fulva</name>
    <name type="common">Tomato leaf mold</name>
    <name type="synonym">Cladosporium fulvum</name>
    <dbReference type="NCBI Taxonomy" id="5499"/>
    <lineage>
        <taxon>Eukaryota</taxon>
        <taxon>Fungi</taxon>
        <taxon>Dikarya</taxon>
        <taxon>Ascomycota</taxon>
        <taxon>Pezizomycotina</taxon>
        <taxon>Dothideomycetes</taxon>
        <taxon>Dothideomycetidae</taxon>
        <taxon>Mycosphaerellales</taxon>
        <taxon>Mycosphaerellaceae</taxon>
        <taxon>Fulvia</taxon>
    </lineage>
</organism>
<evidence type="ECO:0000259" key="1">
    <source>
        <dbReference type="Pfam" id="PF06985"/>
    </source>
</evidence>
<feature type="domain" description="DUF8212" evidence="2">
    <location>
        <begin position="275"/>
        <end position="312"/>
    </location>
</feature>
<dbReference type="RefSeq" id="XP_047768048.1">
    <property type="nucleotide sequence ID" value="XM_047912393.1"/>
</dbReference>
<evidence type="ECO:0000313" key="4">
    <source>
        <dbReference type="Proteomes" id="UP000756132"/>
    </source>
</evidence>
<dbReference type="GeneID" id="71993123"/>
<dbReference type="Pfam" id="PF26640">
    <property type="entry name" value="DUF8212"/>
    <property type="match status" value="1"/>
</dbReference>
<dbReference type="InterPro" id="IPR010730">
    <property type="entry name" value="HET"/>
</dbReference>
<gene>
    <name evidence="3" type="ORF">CLAFUR5_13245</name>
</gene>
<keyword evidence="4" id="KW-1185">Reference proteome</keyword>
<dbReference type="Proteomes" id="UP000756132">
    <property type="component" value="Chromosome 11"/>
</dbReference>
<dbReference type="Pfam" id="PF06985">
    <property type="entry name" value="HET"/>
    <property type="match status" value="1"/>
</dbReference>
<dbReference type="EMBL" id="CP090173">
    <property type="protein sequence ID" value="UJO23682.1"/>
    <property type="molecule type" value="Genomic_DNA"/>
</dbReference>
<dbReference type="PANTHER" id="PTHR10622">
    <property type="entry name" value="HET DOMAIN-CONTAINING PROTEIN"/>
    <property type="match status" value="1"/>
</dbReference>
<protein>
    <submittedName>
        <fullName evidence="3">Vegetative incompatibility protein HET-E-1</fullName>
    </submittedName>
</protein>